<dbReference type="EMBL" id="JAASQJ010000005">
    <property type="protein sequence ID" value="NIJ55432.1"/>
    <property type="molecule type" value="Genomic_DNA"/>
</dbReference>
<sequence>MDLQPRGEPSHFLLCVRIGDCAEVKNNSFKFKRQSKETKALPFFSQSIAPGDRLFRSYFLSYNKKGLSPTVLQSLSFRAQLFEPGHILTTEFFNTVIKFIVSHTIPIAKSLFAYPLCLPLIVQIRHFLCFIFHETRL</sequence>
<evidence type="ECO:0000313" key="1">
    <source>
        <dbReference type="EMBL" id="NIJ55432.1"/>
    </source>
</evidence>
<reference evidence="1 2" key="1">
    <citation type="submission" date="2020-03" db="EMBL/GenBank/DDBJ databases">
        <title>Genomic Encyclopedia of Type Strains, Phase IV (KMG-IV): sequencing the most valuable type-strain genomes for metagenomic binning, comparative biology and taxonomic classification.</title>
        <authorList>
            <person name="Goeker M."/>
        </authorList>
    </citation>
    <scope>NUCLEOTIDE SEQUENCE [LARGE SCALE GENOMIC DNA]</scope>
    <source>
        <strain evidence="1 2">DSM 102865</strain>
    </source>
</reference>
<proteinExistence type="predicted"/>
<protein>
    <submittedName>
        <fullName evidence="1">Uncharacterized protein</fullName>
    </submittedName>
</protein>
<dbReference type="Proteomes" id="UP001179181">
    <property type="component" value="Unassembled WGS sequence"/>
</dbReference>
<accession>A0ABX0UR46</accession>
<evidence type="ECO:0000313" key="2">
    <source>
        <dbReference type="Proteomes" id="UP001179181"/>
    </source>
</evidence>
<organism evidence="1 2">
    <name type="scientific">Dyadobacter arcticus</name>
    <dbReference type="NCBI Taxonomy" id="1078754"/>
    <lineage>
        <taxon>Bacteria</taxon>
        <taxon>Pseudomonadati</taxon>
        <taxon>Bacteroidota</taxon>
        <taxon>Cytophagia</taxon>
        <taxon>Cytophagales</taxon>
        <taxon>Spirosomataceae</taxon>
        <taxon>Dyadobacter</taxon>
    </lineage>
</organism>
<gene>
    <name evidence="1" type="ORF">FHS68_004621</name>
</gene>
<name>A0ABX0UR46_9BACT</name>
<comment type="caution">
    <text evidence="1">The sequence shown here is derived from an EMBL/GenBank/DDBJ whole genome shotgun (WGS) entry which is preliminary data.</text>
</comment>
<keyword evidence="2" id="KW-1185">Reference proteome</keyword>